<evidence type="ECO:0000313" key="2">
    <source>
        <dbReference type="Proteomes" id="UP000177998"/>
    </source>
</evidence>
<dbReference type="STRING" id="1798564.A3H55_00780"/>
<reference evidence="1 2" key="1">
    <citation type="journal article" date="2016" name="Nat. Commun.">
        <title>Thousands of microbial genomes shed light on interconnected biogeochemical processes in an aquifer system.</title>
        <authorList>
            <person name="Anantharaman K."/>
            <person name="Brown C.T."/>
            <person name="Hug L.A."/>
            <person name="Sharon I."/>
            <person name="Castelle C.J."/>
            <person name="Probst A.J."/>
            <person name="Thomas B.C."/>
            <person name="Singh A."/>
            <person name="Wilkins M.J."/>
            <person name="Karaoz U."/>
            <person name="Brodie E.L."/>
            <person name="Williams K.H."/>
            <person name="Hubbard S.S."/>
            <person name="Banfield J.F."/>
        </authorList>
    </citation>
    <scope>NUCLEOTIDE SEQUENCE [LARGE SCALE GENOMIC DNA]</scope>
</reference>
<dbReference type="AlphaFoldDB" id="A0A1F6FWW1"/>
<dbReference type="InterPro" id="IPR016024">
    <property type="entry name" value="ARM-type_fold"/>
</dbReference>
<dbReference type="InterPro" id="IPR000225">
    <property type="entry name" value="Armadillo"/>
</dbReference>
<dbReference type="SUPFAM" id="SSF48371">
    <property type="entry name" value="ARM repeat"/>
    <property type="match status" value="1"/>
</dbReference>
<dbReference type="Proteomes" id="UP000177998">
    <property type="component" value="Unassembled WGS sequence"/>
</dbReference>
<comment type="caution">
    <text evidence="1">The sequence shown here is derived from an EMBL/GenBank/DDBJ whole genome shotgun (WGS) entry which is preliminary data.</text>
</comment>
<name>A0A1F6FWW1_9BACT</name>
<dbReference type="EMBL" id="MFMZ01000050">
    <property type="protein sequence ID" value="OGG90346.1"/>
    <property type="molecule type" value="Genomic_DNA"/>
</dbReference>
<dbReference type="Pfam" id="PF00514">
    <property type="entry name" value="Arm"/>
    <property type="match status" value="1"/>
</dbReference>
<protein>
    <submittedName>
        <fullName evidence="1">Uncharacterized protein</fullName>
    </submittedName>
</protein>
<sequence>MNKNKDQNNEDIKIALEKMREAFPKAVDTLIELLASKNEGVKLQAARAIRDLILGKFNK</sequence>
<organism evidence="1 2">
    <name type="scientific">Candidatus Kuenenbacteria bacterium RIFCSPLOWO2_02_FULL_42_16</name>
    <dbReference type="NCBI Taxonomy" id="1798564"/>
    <lineage>
        <taxon>Bacteria</taxon>
        <taxon>Candidatus Kueneniibacteriota</taxon>
    </lineage>
</organism>
<evidence type="ECO:0000313" key="1">
    <source>
        <dbReference type="EMBL" id="OGG90346.1"/>
    </source>
</evidence>
<gene>
    <name evidence="1" type="ORF">A3H55_00780</name>
</gene>
<proteinExistence type="predicted"/>
<accession>A0A1F6FWW1</accession>